<proteinExistence type="predicted"/>
<accession>A0A4Y2DY21</accession>
<organism evidence="1 2">
    <name type="scientific">Araneus ventricosus</name>
    <name type="common">Orbweaver spider</name>
    <name type="synonym">Epeira ventricosa</name>
    <dbReference type="NCBI Taxonomy" id="182803"/>
    <lineage>
        <taxon>Eukaryota</taxon>
        <taxon>Metazoa</taxon>
        <taxon>Ecdysozoa</taxon>
        <taxon>Arthropoda</taxon>
        <taxon>Chelicerata</taxon>
        <taxon>Arachnida</taxon>
        <taxon>Araneae</taxon>
        <taxon>Araneomorphae</taxon>
        <taxon>Entelegynae</taxon>
        <taxon>Araneoidea</taxon>
        <taxon>Araneidae</taxon>
        <taxon>Araneus</taxon>
    </lineage>
</organism>
<reference evidence="1 2" key="1">
    <citation type="journal article" date="2019" name="Sci. Rep.">
        <title>Orb-weaving spider Araneus ventricosus genome elucidates the spidroin gene catalogue.</title>
        <authorList>
            <person name="Kono N."/>
            <person name="Nakamura H."/>
            <person name="Ohtoshi R."/>
            <person name="Moran D.A.P."/>
            <person name="Shinohara A."/>
            <person name="Yoshida Y."/>
            <person name="Fujiwara M."/>
            <person name="Mori M."/>
            <person name="Tomita M."/>
            <person name="Arakawa K."/>
        </authorList>
    </citation>
    <scope>NUCLEOTIDE SEQUENCE [LARGE SCALE GENOMIC DNA]</scope>
</reference>
<dbReference type="AlphaFoldDB" id="A0A4Y2DY21"/>
<gene>
    <name evidence="1" type="ORF">AVEN_205283_1</name>
</gene>
<keyword evidence="2" id="KW-1185">Reference proteome</keyword>
<protein>
    <submittedName>
        <fullName evidence="1">Uncharacterized protein</fullName>
    </submittedName>
</protein>
<sequence length="93" mass="10354">AWQGKSKLNDFYKKAAERTLLNHPPSMHSVAATCNTKAIYSSTLVTLLSQMKTMLTSFITPHQHSELSQAKAGERYSCLAIYKAPVDEHNLTT</sequence>
<feature type="non-terminal residue" evidence="1">
    <location>
        <position position="1"/>
    </location>
</feature>
<evidence type="ECO:0000313" key="1">
    <source>
        <dbReference type="EMBL" id="GBM20969.1"/>
    </source>
</evidence>
<evidence type="ECO:0000313" key="2">
    <source>
        <dbReference type="Proteomes" id="UP000499080"/>
    </source>
</evidence>
<comment type="caution">
    <text evidence="1">The sequence shown here is derived from an EMBL/GenBank/DDBJ whole genome shotgun (WGS) entry which is preliminary data.</text>
</comment>
<name>A0A4Y2DY21_ARAVE</name>
<dbReference type="Proteomes" id="UP000499080">
    <property type="component" value="Unassembled WGS sequence"/>
</dbReference>
<dbReference type="EMBL" id="BGPR01168125">
    <property type="protein sequence ID" value="GBM20969.1"/>
    <property type="molecule type" value="Genomic_DNA"/>
</dbReference>